<proteinExistence type="predicted"/>
<accession>F5L763</accession>
<keyword evidence="4" id="KW-1185">Reference proteome</keyword>
<dbReference type="OrthoDB" id="9810452at2"/>
<dbReference type="Proteomes" id="UP000825179">
    <property type="component" value="Chromosome"/>
</dbReference>
<dbReference type="eggNOG" id="COG1669">
    <property type="taxonomic scope" value="Bacteria"/>
</dbReference>
<dbReference type="RefSeq" id="WP_007504712.1">
    <property type="nucleotide sequence ID" value="NZ_AFCE01000137.1"/>
</dbReference>
<gene>
    <name evidence="1" type="ORF">CathTA2_1663</name>
    <name evidence="2" type="ORF">HUR95_06295</name>
</gene>
<dbReference type="Pfam" id="PF08780">
    <property type="entry name" value="NTase_sub_bind"/>
    <property type="match status" value="1"/>
</dbReference>
<dbReference type="Proteomes" id="UP000010716">
    <property type="component" value="Unassembled WGS sequence"/>
</dbReference>
<dbReference type="Gene3D" id="1.20.120.330">
    <property type="entry name" value="Nucleotidyltransferases domain 2"/>
    <property type="match status" value="1"/>
</dbReference>
<organism evidence="1 3">
    <name type="scientific">Caldalkalibacillus thermarum (strain TA2.A1)</name>
    <dbReference type="NCBI Taxonomy" id="986075"/>
    <lineage>
        <taxon>Bacteria</taxon>
        <taxon>Bacillati</taxon>
        <taxon>Bacillota</taxon>
        <taxon>Bacilli</taxon>
        <taxon>Bacillales</taxon>
        <taxon>Bacillaceae</taxon>
        <taxon>Caldalkalibacillus</taxon>
    </lineage>
</organism>
<evidence type="ECO:0000313" key="1">
    <source>
        <dbReference type="EMBL" id="EGL82839.1"/>
    </source>
</evidence>
<name>F5L763_CALTT</name>
<reference evidence="1 3" key="1">
    <citation type="journal article" date="2011" name="J. Bacteriol.">
        <title>Draft genome sequence of the thermoalkaliphilic Caldalkalibacillus thermarum strain TA2.A1.</title>
        <authorList>
            <person name="Kalamorz F."/>
            <person name="Keis S."/>
            <person name="McMillan D.G."/>
            <person name="Olsson K."/>
            <person name="Stanton J.A."/>
            <person name="Stockwell P."/>
            <person name="Black M.A."/>
            <person name="Klingeman D.M."/>
            <person name="Land M.L."/>
            <person name="Han C.S."/>
            <person name="Martin S.L."/>
            <person name="Becher S.A."/>
            <person name="Peddie C.J."/>
            <person name="Morgan H.W."/>
            <person name="Matthies D."/>
            <person name="Preiss L."/>
            <person name="Meier T."/>
            <person name="Brown S.D."/>
            <person name="Cook G.M."/>
        </authorList>
    </citation>
    <scope>NUCLEOTIDE SEQUENCE [LARGE SCALE GENOMIC DNA]</scope>
    <source>
        <strain evidence="1 3">TA2.A1</strain>
    </source>
</reference>
<protein>
    <submittedName>
        <fullName evidence="1 2">Nucleotidyltransferase substrate binding protein</fullName>
    </submittedName>
</protein>
<reference evidence="2" key="3">
    <citation type="submission" date="2021-08" db="EMBL/GenBank/DDBJ databases">
        <authorList>
            <person name="de Jong S."/>
            <person name="van den Broek M."/>
            <person name="Merkel A."/>
            <person name="de la Torre Cortes P."/>
            <person name="Kalamorz F."/>
            <person name="Cook G."/>
            <person name="van Loosdrecht M."/>
            <person name="McMillan D."/>
        </authorList>
    </citation>
    <scope>NUCLEOTIDE SEQUENCE</scope>
    <source>
        <strain evidence="2">TA2.A1</strain>
    </source>
</reference>
<dbReference type="GO" id="GO:0016740">
    <property type="term" value="F:transferase activity"/>
    <property type="evidence" value="ECO:0007669"/>
    <property type="project" value="UniProtKB-KW"/>
</dbReference>
<dbReference type="EMBL" id="AFCE01000137">
    <property type="protein sequence ID" value="EGL82839.1"/>
    <property type="molecule type" value="Genomic_DNA"/>
</dbReference>
<keyword evidence="1" id="KW-0808">Transferase</keyword>
<reference evidence="2 4" key="2">
    <citation type="journal article" date="2020" name="Extremophiles">
        <title>Genomic analysis of Caldalkalibacillus thermarum TA2.A1 reveals aerobic alkaliphilic metabolism and evolutionary hallmarks linking alkaliphilic bacteria and plant life.</title>
        <authorList>
            <person name="de Jong S.I."/>
            <person name="van den Broek M.A."/>
            <person name="Merkel A.Y."/>
            <person name="de la Torre Cortes P."/>
            <person name="Kalamorz F."/>
            <person name="Cook G.M."/>
            <person name="van Loosdrecht M.C.M."/>
            <person name="McMillan D.G.G."/>
        </authorList>
    </citation>
    <scope>NUCLEOTIDE SEQUENCE [LARGE SCALE GENOMIC DNA]</scope>
    <source>
        <strain evidence="2 4">TA2.A1</strain>
    </source>
</reference>
<evidence type="ECO:0000313" key="4">
    <source>
        <dbReference type="Proteomes" id="UP000825179"/>
    </source>
</evidence>
<dbReference type="SUPFAM" id="SSF81593">
    <property type="entry name" value="Nucleotidyltransferase substrate binding subunit/domain"/>
    <property type="match status" value="1"/>
</dbReference>
<evidence type="ECO:0000313" key="3">
    <source>
        <dbReference type="Proteomes" id="UP000010716"/>
    </source>
</evidence>
<sequence length="135" mass="16562">MTRERLHRKLEEYRRACKRLEEAINLPLNHDIVYDGVIQRFEFTFELSWKLMKMFLEYAGVTEIRSPRAAIQEAYAYGLIEQGEQWIAMMIDRNKTSHIYDEKEARLIYDKVKNKYYKLFNQLRKRMEKEMEIEQ</sequence>
<dbReference type="KEGG" id="cthu:HUR95_06295"/>
<dbReference type="NCBIfam" id="TIGR01987">
    <property type="entry name" value="HI0074"/>
    <property type="match status" value="1"/>
</dbReference>
<evidence type="ECO:0000313" key="2">
    <source>
        <dbReference type="EMBL" id="QZT34857.1"/>
    </source>
</evidence>
<dbReference type="InterPro" id="IPR010235">
    <property type="entry name" value="HepT"/>
</dbReference>
<dbReference type="EMBL" id="CP082237">
    <property type="protein sequence ID" value="QZT34857.1"/>
    <property type="molecule type" value="Genomic_DNA"/>
</dbReference>
<dbReference type="AlphaFoldDB" id="F5L763"/>